<dbReference type="KEGG" id="ahg:AHOG_13680"/>
<keyword evidence="4" id="KW-1185">Reference proteome</keyword>
<dbReference type="PANTHER" id="PTHR43405">
    <property type="entry name" value="GLYCOSYL HYDROLASE DIGH"/>
    <property type="match status" value="1"/>
</dbReference>
<proteinExistence type="predicted"/>
<evidence type="ECO:0000256" key="1">
    <source>
        <dbReference type="ARBA" id="ARBA00022729"/>
    </source>
</evidence>
<reference evidence="3 4" key="1">
    <citation type="submission" date="2017-07" db="EMBL/GenBank/DDBJ databases">
        <title>Complete genome sequence of Actinoalloteichus hoggarensis DSM 45943, type strain of Actinoalloteichus hoggarensis.</title>
        <authorList>
            <person name="Ruckert C."/>
            <person name="Nouioui I."/>
            <person name="Willmese J."/>
            <person name="van Wezel G."/>
            <person name="Klenk H.-P."/>
            <person name="Kalinowski J."/>
            <person name="Zotchev S.B."/>
        </authorList>
    </citation>
    <scope>NUCLEOTIDE SEQUENCE [LARGE SCALE GENOMIC DNA]</scope>
    <source>
        <strain evidence="3 4">DSM 45943</strain>
    </source>
</reference>
<evidence type="ECO:0000313" key="3">
    <source>
        <dbReference type="EMBL" id="ASO20379.1"/>
    </source>
</evidence>
<protein>
    <recommendedName>
        <fullName evidence="2">Glycosyl hydrolase-like 10 domain-containing protein</fullName>
    </recommendedName>
</protein>
<evidence type="ECO:0000313" key="4">
    <source>
        <dbReference type="Proteomes" id="UP000204221"/>
    </source>
</evidence>
<dbReference type="Proteomes" id="UP000204221">
    <property type="component" value="Chromosome"/>
</dbReference>
<keyword evidence="1" id="KW-0732">Signal</keyword>
<dbReference type="AlphaFoldDB" id="A0A221W3Z3"/>
<accession>A0A221W3Z3</accession>
<gene>
    <name evidence="3" type="ORF">AHOG_13680</name>
</gene>
<dbReference type="Gene3D" id="3.20.20.80">
    <property type="entry name" value="Glycosidases"/>
    <property type="match status" value="1"/>
</dbReference>
<dbReference type="InterPro" id="IPR003790">
    <property type="entry name" value="GHL10"/>
</dbReference>
<dbReference type="Pfam" id="PF02638">
    <property type="entry name" value="GHL10"/>
    <property type="match status" value="1"/>
</dbReference>
<organism evidence="3 4">
    <name type="scientific">Actinoalloteichus hoggarensis</name>
    <dbReference type="NCBI Taxonomy" id="1470176"/>
    <lineage>
        <taxon>Bacteria</taxon>
        <taxon>Bacillati</taxon>
        <taxon>Actinomycetota</taxon>
        <taxon>Actinomycetes</taxon>
        <taxon>Pseudonocardiales</taxon>
        <taxon>Pseudonocardiaceae</taxon>
        <taxon>Actinoalloteichus</taxon>
    </lineage>
</organism>
<sequence length="439" mass="48233">MVLADGGGQPDATSKGPVPVSRFRFRFRSAVALATAVGLLCSALTVASASASRLDGAVALPRTGDESRQETQLRGAWVSSVSNIDWPSSAGLSAAAQRQEYVDLLDEVVDLRLNAVFVQIRPTADAFWPSPHEPWSQWLTGTQGGDPGYDPLAFLVEQAHARGLEFHAWFNPYRVSTQSDPSRLAPDHPARVNPEWIFQYGGRLYYDPGIPEVREFVQVAMMDAVENYAVDGVHFDDYFYPYPVSGETIPDQDTFAEFGGDFASIADWRRDNIDQLVREMGERVEAVRPDVDFGVSPFGIWRNRSSDPNGSDTSGLESYSAIFADTRRWVQQGWVDYLTPQVYWEIGHSAADYAVLVPWWADVVAGTGVRLYIGQAAYKVGSDSAWDTAELSEHLTLNQAHPEVGGDVYFSVSSLRTNAAAAIARVVEDHYGEAADPPA</sequence>
<feature type="domain" description="Glycosyl hydrolase-like 10" evidence="2">
    <location>
        <begin position="72"/>
        <end position="386"/>
    </location>
</feature>
<dbReference type="InterPro" id="IPR052177">
    <property type="entry name" value="Divisome_Glycosyl_Hydrolase"/>
</dbReference>
<name>A0A221W3Z3_9PSEU</name>
<dbReference type="InterPro" id="IPR017853">
    <property type="entry name" value="GH"/>
</dbReference>
<dbReference type="SUPFAM" id="SSF51445">
    <property type="entry name" value="(Trans)glycosidases"/>
    <property type="match status" value="1"/>
</dbReference>
<dbReference type="EMBL" id="CP022521">
    <property type="protein sequence ID" value="ASO20379.1"/>
    <property type="molecule type" value="Genomic_DNA"/>
</dbReference>
<dbReference type="PANTHER" id="PTHR43405:SF1">
    <property type="entry name" value="GLYCOSYL HYDROLASE DIGH"/>
    <property type="match status" value="1"/>
</dbReference>
<evidence type="ECO:0000259" key="2">
    <source>
        <dbReference type="Pfam" id="PF02638"/>
    </source>
</evidence>